<dbReference type="PANTHER" id="PTHR35814">
    <property type="match status" value="1"/>
</dbReference>
<dbReference type="GO" id="GO:0016020">
    <property type="term" value="C:membrane"/>
    <property type="evidence" value="ECO:0007669"/>
    <property type="project" value="UniProtKB-SubCell"/>
</dbReference>
<evidence type="ECO:0000256" key="4">
    <source>
        <dbReference type="ARBA" id="ARBA00023136"/>
    </source>
</evidence>
<dbReference type="Gene3D" id="1.20.120.550">
    <property type="entry name" value="Membrane associated eicosanoid/glutathione metabolism-like domain"/>
    <property type="match status" value="1"/>
</dbReference>
<evidence type="ECO:0000313" key="6">
    <source>
        <dbReference type="EMBL" id="RDC59569.1"/>
    </source>
</evidence>
<comment type="caution">
    <text evidence="6">The sequence shown here is derived from an EMBL/GenBank/DDBJ whole genome shotgun (WGS) entry which is preliminary data.</text>
</comment>
<dbReference type="RefSeq" id="WP_181815673.1">
    <property type="nucleotide sequence ID" value="NZ_QBKA01000002.1"/>
</dbReference>
<evidence type="ECO:0000256" key="2">
    <source>
        <dbReference type="ARBA" id="ARBA00022692"/>
    </source>
</evidence>
<dbReference type="Proteomes" id="UP000253727">
    <property type="component" value="Unassembled WGS sequence"/>
</dbReference>
<gene>
    <name evidence="6" type="ORF">HME9302_00759</name>
</gene>
<dbReference type="PANTHER" id="PTHR35814:SF1">
    <property type="entry name" value="GLUTATHIONE S-TRANSFERASE-RELATED"/>
    <property type="match status" value="1"/>
</dbReference>
<organism evidence="6 7">
    <name type="scientific">Alteripontixanthobacter maritimus</name>
    <dbReference type="NCBI Taxonomy" id="2161824"/>
    <lineage>
        <taxon>Bacteria</taxon>
        <taxon>Pseudomonadati</taxon>
        <taxon>Pseudomonadota</taxon>
        <taxon>Alphaproteobacteria</taxon>
        <taxon>Sphingomonadales</taxon>
        <taxon>Erythrobacteraceae</taxon>
        <taxon>Alteripontixanthobacter</taxon>
    </lineage>
</organism>
<keyword evidence="7" id="KW-1185">Reference proteome</keyword>
<dbReference type="InterPro" id="IPR023352">
    <property type="entry name" value="MAPEG-like_dom_sf"/>
</dbReference>
<accession>A0A369Q9I3</accession>
<name>A0A369Q9I3_9SPHN</name>
<comment type="subcellular location">
    <subcellularLocation>
        <location evidence="1">Membrane</location>
    </subcellularLocation>
</comment>
<evidence type="ECO:0008006" key="8">
    <source>
        <dbReference type="Google" id="ProtNLM"/>
    </source>
</evidence>
<keyword evidence="4 5" id="KW-0472">Membrane</keyword>
<dbReference type="AlphaFoldDB" id="A0A369Q9I3"/>
<feature type="transmembrane region" description="Helical" evidence="5">
    <location>
        <begin position="56"/>
        <end position="89"/>
    </location>
</feature>
<keyword evidence="2 5" id="KW-0812">Transmembrane</keyword>
<dbReference type="InterPro" id="IPR001129">
    <property type="entry name" value="Membr-assoc_MAPEG"/>
</dbReference>
<evidence type="ECO:0000256" key="1">
    <source>
        <dbReference type="ARBA" id="ARBA00004370"/>
    </source>
</evidence>
<evidence type="ECO:0000313" key="7">
    <source>
        <dbReference type="Proteomes" id="UP000253727"/>
    </source>
</evidence>
<keyword evidence="3 5" id="KW-1133">Transmembrane helix</keyword>
<sequence>MPIITLSTTLAMASAAAIINIWLAVRIGAVRRAYKVSVGHGGNEAVERRMRAQLNFVEYTSFVLILIALIELSGRGGLWLNVVGGVYMLGRVAHGVGMDGTGPLAVGRMVGTLTSMLITLGLAIAAALIAARVI</sequence>
<protein>
    <recommendedName>
        <fullName evidence="8">GST-like protein</fullName>
    </recommendedName>
</protein>
<dbReference type="EMBL" id="QBKA01000002">
    <property type="protein sequence ID" value="RDC59569.1"/>
    <property type="molecule type" value="Genomic_DNA"/>
</dbReference>
<feature type="transmembrane region" description="Helical" evidence="5">
    <location>
        <begin position="6"/>
        <end position="25"/>
    </location>
</feature>
<evidence type="ECO:0000256" key="3">
    <source>
        <dbReference type="ARBA" id="ARBA00022989"/>
    </source>
</evidence>
<dbReference type="SUPFAM" id="SSF161084">
    <property type="entry name" value="MAPEG domain-like"/>
    <property type="match status" value="1"/>
</dbReference>
<dbReference type="Pfam" id="PF01124">
    <property type="entry name" value="MAPEG"/>
    <property type="match status" value="1"/>
</dbReference>
<feature type="transmembrane region" description="Helical" evidence="5">
    <location>
        <begin position="109"/>
        <end position="131"/>
    </location>
</feature>
<reference evidence="6 7" key="1">
    <citation type="submission" date="2018-04" db="EMBL/GenBank/DDBJ databases">
        <title>Altererythrobacter sp. HME9302 genome sequencing and assembly.</title>
        <authorList>
            <person name="Kang H."/>
            <person name="Kim H."/>
            <person name="Joh K."/>
        </authorList>
    </citation>
    <scope>NUCLEOTIDE SEQUENCE [LARGE SCALE GENOMIC DNA]</scope>
    <source>
        <strain evidence="6 7">HME9302</strain>
    </source>
</reference>
<evidence type="ECO:0000256" key="5">
    <source>
        <dbReference type="SAM" id="Phobius"/>
    </source>
</evidence>
<proteinExistence type="predicted"/>